<gene>
    <name evidence="1" type="ORF">ACJ73_07410</name>
</gene>
<evidence type="ECO:0000313" key="2">
    <source>
        <dbReference type="Proteomes" id="UP000242791"/>
    </source>
</evidence>
<protein>
    <submittedName>
        <fullName evidence="1">Uncharacterized protein</fullName>
    </submittedName>
</protein>
<proteinExistence type="predicted"/>
<dbReference type="EMBL" id="LGTZ01001492">
    <property type="protein sequence ID" value="OJD21250.1"/>
    <property type="molecule type" value="Genomic_DNA"/>
</dbReference>
<sequence>MQKPSEEPLLNGKLEFERACKVTDILVKQKKIPKESGDAFLKAIELCDKITWTYHLVSGSGSCYFQTKDSLIKENFEVIENTEPIFFKKMSLTDFDSYKFEYPISCRLESERSSWDHCEIVEGDICNLTHTALLFEYGGWHDERRTHDVGMPHEFQGSSGDRYEWRAPIIRGQDNVPHTIVTSYHVTDSLEPILRGELLAILRVTWWKTKVVIEEGHKVTPILLISIRPSYFQLIEAFYNGSKFVLRYGHPVPMKLTDSMEHRQEVYNWAFRWILSSPV</sequence>
<keyword evidence="2" id="KW-1185">Reference proteome</keyword>
<evidence type="ECO:0000313" key="1">
    <source>
        <dbReference type="EMBL" id="OJD21250.1"/>
    </source>
</evidence>
<dbReference type="VEuPathDB" id="FungiDB:ACJ73_07410"/>
<name>A0A1J9PZC8_9EURO</name>
<accession>A0A1J9PZC8</accession>
<dbReference type="OrthoDB" id="4185252at2759"/>
<organism evidence="1 2">
    <name type="scientific">Blastomyces percursus</name>
    <dbReference type="NCBI Taxonomy" id="1658174"/>
    <lineage>
        <taxon>Eukaryota</taxon>
        <taxon>Fungi</taxon>
        <taxon>Dikarya</taxon>
        <taxon>Ascomycota</taxon>
        <taxon>Pezizomycotina</taxon>
        <taxon>Eurotiomycetes</taxon>
        <taxon>Eurotiomycetidae</taxon>
        <taxon>Onygenales</taxon>
        <taxon>Ajellomycetaceae</taxon>
        <taxon>Blastomyces</taxon>
    </lineage>
</organism>
<dbReference type="AlphaFoldDB" id="A0A1J9PZC8"/>
<comment type="caution">
    <text evidence="1">The sequence shown here is derived from an EMBL/GenBank/DDBJ whole genome shotgun (WGS) entry which is preliminary data.</text>
</comment>
<dbReference type="Proteomes" id="UP000242791">
    <property type="component" value="Unassembled WGS sequence"/>
</dbReference>
<reference evidence="1 2" key="1">
    <citation type="submission" date="2015-08" db="EMBL/GenBank/DDBJ databases">
        <title>Emmonsia species relationships and genome sequence.</title>
        <authorList>
            <person name="Cuomo C.A."/>
            <person name="Schwartz I.S."/>
            <person name="Kenyon C."/>
            <person name="De Hoog G.S."/>
            <person name="Govender N.P."/>
            <person name="Botha A."/>
            <person name="Moreno L."/>
            <person name="De Vries M."/>
            <person name="Munoz J.F."/>
            <person name="Stielow J.B."/>
        </authorList>
    </citation>
    <scope>NUCLEOTIDE SEQUENCE [LARGE SCALE GENOMIC DNA]</scope>
    <source>
        <strain evidence="1 2">EI222</strain>
    </source>
</reference>